<dbReference type="AlphaFoldDB" id="A0A8J8CMP6"/>
<dbReference type="EMBL" id="WVIE01000009">
    <property type="protein sequence ID" value="NDJ17537.1"/>
    <property type="molecule type" value="Genomic_DNA"/>
</dbReference>
<evidence type="ECO:0000313" key="3">
    <source>
        <dbReference type="Proteomes" id="UP000646053"/>
    </source>
</evidence>
<feature type="transmembrane region" description="Helical" evidence="1">
    <location>
        <begin position="12"/>
        <end position="31"/>
    </location>
</feature>
<keyword evidence="3" id="KW-1185">Reference proteome</keyword>
<evidence type="ECO:0000256" key="1">
    <source>
        <dbReference type="SAM" id="Phobius"/>
    </source>
</evidence>
<dbReference type="Proteomes" id="UP000646053">
    <property type="component" value="Unassembled WGS sequence"/>
</dbReference>
<keyword evidence="1" id="KW-1133">Transmembrane helix</keyword>
<accession>A0A8J8CMP6</accession>
<keyword evidence="1" id="KW-0472">Membrane</keyword>
<sequence length="59" mass="6374">MRQPLSSREVVFIGVLALTAIVWILRGIGLLTFLPGFVLGLLVSLSIALLVINGLIETR</sequence>
<protein>
    <submittedName>
        <fullName evidence="2">Uncharacterized protein</fullName>
    </submittedName>
</protein>
<comment type="caution">
    <text evidence="2">The sequence shown here is derived from an EMBL/GenBank/DDBJ whole genome shotgun (WGS) entry which is preliminary data.</text>
</comment>
<feature type="transmembrane region" description="Helical" evidence="1">
    <location>
        <begin position="37"/>
        <end position="56"/>
    </location>
</feature>
<reference evidence="2" key="1">
    <citation type="submission" date="2019-12" db="EMBL/GenBank/DDBJ databases">
        <title>High-Quality draft genome sequences of three cyanobacteria isolated from the limestone walls of the Old Cathedral of Coimbra.</title>
        <authorList>
            <person name="Tiago I."/>
            <person name="Soares F."/>
            <person name="Portugal A."/>
        </authorList>
    </citation>
    <scope>NUCLEOTIDE SEQUENCE</scope>
    <source>
        <strain evidence="2">A</strain>
    </source>
</reference>
<keyword evidence="1" id="KW-0812">Transmembrane</keyword>
<organism evidence="2 3">
    <name type="scientific">Myxacorys almedinensis A</name>
    <dbReference type="NCBI Taxonomy" id="2690445"/>
    <lineage>
        <taxon>Bacteria</taxon>
        <taxon>Bacillati</taxon>
        <taxon>Cyanobacteriota</taxon>
        <taxon>Cyanophyceae</taxon>
        <taxon>Leptolyngbyales</taxon>
        <taxon>Leptolyngbyaceae</taxon>
        <taxon>Myxacorys</taxon>
        <taxon>Myxacorys almedinensis</taxon>
    </lineage>
</organism>
<dbReference type="RefSeq" id="WP_162423055.1">
    <property type="nucleotide sequence ID" value="NZ_WVIE01000009.1"/>
</dbReference>
<name>A0A8J8CMP6_9CYAN</name>
<gene>
    <name evidence="2" type="ORF">GS601_09585</name>
</gene>
<proteinExistence type="predicted"/>
<evidence type="ECO:0000313" key="2">
    <source>
        <dbReference type="EMBL" id="NDJ17537.1"/>
    </source>
</evidence>